<sequence length="148" mass="16796">MDKNTVFSKNRILLTNTIEKDEMIDIMCQKLYEDQLITDREIFKKEIYLREKEYPTYVGHGIAIPHALSNTVQSAGVCFMKVAEGVNYEGGGKAHLIFMLAAPEKSQTHLKMLSTISANLMHEENRIKLLEADTVADIYNVLSGMLEK</sequence>
<dbReference type="PANTHER" id="PTHR47738">
    <property type="entry name" value="PTS SYSTEM FRUCTOSE-LIKE EIIA COMPONENT-RELATED"/>
    <property type="match status" value="1"/>
</dbReference>
<dbReference type="SUPFAM" id="SSF55804">
    <property type="entry name" value="Phoshotransferase/anion transport protein"/>
    <property type="match status" value="1"/>
</dbReference>
<dbReference type="InterPro" id="IPR002178">
    <property type="entry name" value="PTS_EIIA_type-2_dom"/>
</dbReference>
<dbReference type="Gene3D" id="3.40.930.10">
    <property type="entry name" value="Mannitol-specific EII, Chain A"/>
    <property type="match status" value="1"/>
</dbReference>
<comment type="caution">
    <text evidence="2">The sequence shown here is derived from an EMBL/GenBank/DDBJ whole genome shotgun (WGS) entry which is preliminary data.</text>
</comment>
<dbReference type="PROSITE" id="PS51094">
    <property type="entry name" value="PTS_EIIA_TYPE_2"/>
    <property type="match status" value="1"/>
</dbReference>
<evidence type="ECO:0000313" key="3">
    <source>
        <dbReference type="Proteomes" id="UP000019251"/>
    </source>
</evidence>
<dbReference type="PROSITE" id="PS00372">
    <property type="entry name" value="PTS_EIIA_TYPE_2_HIS"/>
    <property type="match status" value="1"/>
</dbReference>
<dbReference type="AlphaFoldDB" id="A0A829R7F5"/>
<dbReference type="CDD" id="cd00211">
    <property type="entry name" value="PTS_IIA_fru"/>
    <property type="match status" value="1"/>
</dbReference>
<dbReference type="Proteomes" id="UP000019251">
    <property type="component" value="Unassembled WGS sequence"/>
</dbReference>
<dbReference type="InterPro" id="IPR051541">
    <property type="entry name" value="PTS_SugarTrans_NitroReg"/>
</dbReference>
<feature type="domain" description="PTS EIIA type-2" evidence="1">
    <location>
        <begin position="1"/>
        <end position="145"/>
    </location>
</feature>
<gene>
    <name evidence="2" type="ORF">LMUR_06734</name>
</gene>
<name>A0A829R7F5_LISGR</name>
<reference evidence="2 3" key="1">
    <citation type="submission" date="2012-12" db="EMBL/GenBank/DDBJ databases">
        <title>Novel taxa of Listeriaceae from agricultural environments in the United States.</title>
        <authorList>
            <person name="den Bakker H.C."/>
            <person name="Allred A."/>
            <person name="Warchocki S."/>
            <person name="Wright E.M."/>
            <person name="Burrell A."/>
            <person name="Nightingale K.K."/>
            <person name="Kephart D."/>
            <person name="Wiedmann M."/>
        </authorList>
    </citation>
    <scope>NUCLEOTIDE SEQUENCE [LARGE SCALE GENOMIC DNA]</scope>
    <source>
        <strain evidence="2 3">FSL F6-1183</strain>
    </source>
</reference>
<dbReference type="InterPro" id="IPR016152">
    <property type="entry name" value="PTrfase/Anion_transptr"/>
</dbReference>
<dbReference type="PANTHER" id="PTHR47738:SF2">
    <property type="entry name" value="PTS SYSTEM FRUCTOSE-LIKE EIIA COMPONENT"/>
    <property type="match status" value="1"/>
</dbReference>
<proteinExistence type="predicted"/>
<dbReference type="Pfam" id="PF00359">
    <property type="entry name" value="PTS_EIIA_2"/>
    <property type="match status" value="1"/>
</dbReference>
<dbReference type="RefSeq" id="WP_036105571.1">
    <property type="nucleotide sequence ID" value="NZ_AODG01000008.1"/>
</dbReference>
<organism evidence="2 3">
    <name type="scientific">Listeria grayi FSL F6-1183</name>
    <dbReference type="NCBI Taxonomy" id="1265827"/>
    <lineage>
        <taxon>Bacteria</taxon>
        <taxon>Bacillati</taxon>
        <taxon>Bacillota</taxon>
        <taxon>Bacilli</taxon>
        <taxon>Bacillales</taxon>
        <taxon>Listeriaceae</taxon>
        <taxon>Listeria</taxon>
    </lineage>
</organism>
<protein>
    <submittedName>
        <fullName evidence="2">PTS system, fructose-specific IIA component</fullName>
    </submittedName>
</protein>
<dbReference type="EMBL" id="AODG01000008">
    <property type="protein sequence ID" value="EUJ28241.1"/>
    <property type="molecule type" value="Genomic_DNA"/>
</dbReference>
<accession>A0A829R7F5</accession>
<evidence type="ECO:0000259" key="1">
    <source>
        <dbReference type="PROSITE" id="PS51094"/>
    </source>
</evidence>
<evidence type="ECO:0000313" key="2">
    <source>
        <dbReference type="EMBL" id="EUJ28241.1"/>
    </source>
</evidence>